<accession>A0A7C8Q399</accession>
<gene>
    <name evidence="1" type="ORF">TWF788_006229</name>
</gene>
<evidence type="ECO:0000313" key="1">
    <source>
        <dbReference type="EMBL" id="KAF3191634.1"/>
    </source>
</evidence>
<sequence length="63" mass="6970">MAATAEPLVAMDISTAMAGLEYTVGTTTVWSGLSYVYNKDAVRILPREEEPPQDENHEDKKPM</sequence>
<dbReference type="EMBL" id="JAABOE010000003">
    <property type="protein sequence ID" value="KAF3191634.1"/>
    <property type="molecule type" value="Genomic_DNA"/>
</dbReference>
<evidence type="ECO:0000313" key="2">
    <source>
        <dbReference type="Proteomes" id="UP000479691"/>
    </source>
</evidence>
<comment type="caution">
    <text evidence="1">The sequence shown here is derived from an EMBL/GenBank/DDBJ whole genome shotgun (WGS) entry which is preliminary data.</text>
</comment>
<proteinExistence type="predicted"/>
<protein>
    <submittedName>
        <fullName evidence="1">Uncharacterized protein</fullName>
    </submittedName>
</protein>
<dbReference type="Proteomes" id="UP000479691">
    <property type="component" value="Unassembled WGS sequence"/>
</dbReference>
<reference evidence="1 2" key="1">
    <citation type="submission" date="2019-06" db="EMBL/GenBank/DDBJ databases">
        <authorList>
            <person name="Palmer J.M."/>
        </authorList>
    </citation>
    <scope>NUCLEOTIDE SEQUENCE [LARGE SCALE GENOMIC DNA]</scope>
    <source>
        <strain evidence="1 2">TWF788</strain>
    </source>
</reference>
<dbReference type="AlphaFoldDB" id="A0A7C8Q399"/>
<name>A0A7C8Q399_ORBOL</name>
<organism evidence="1 2">
    <name type="scientific">Orbilia oligospora</name>
    <name type="common">Nematode-trapping fungus</name>
    <name type="synonym">Arthrobotrys oligospora</name>
    <dbReference type="NCBI Taxonomy" id="2813651"/>
    <lineage>
        <taxon>Eukaryota</taxon>
        <taxon>Fungi</taxon>
        <taxon>Dikarya</taxon>
        <taxon>Ascomycota</taxon>
        <taxon>Pezizomycotina</taxon>
        <taxon>Orbiliomycetes</taxon>
        <taxon>Orbiliales</taxon>
        <taxon>Orbiliaceae</taxon>
        <taxon>Orbilia</taxon>
    </lineage>
</organism>